<gene>
    <name evidence="4" type="primary">recO</name>
    <name evidence="6" type="ORF">FHS57_003157</name>
</gene>
<dbReference type="InterPro" id="IPR037278">
    <property type="entry name" value="ARFGAP/RecO"/>
</dbReference>
<dbReference type="Pfam" id="PF11967">
    <property type="entry name" value="RecO_N"/>
    <property type="match status" value="1"/>
</dbReference>
<dbReference type="InterPro" id="IPR003717">
    <property type="entry name" value="RecO"/>
</dbReference>
<dbReference type="SUPFAM" id="SSF57863">
    <property type="entry name" value="ArfGap/RecO-like zinc finger"/>
    <property type="match status" value="1"/>
</dbReference>
<keyword evidence="3 4" id="KW-0234">DNA repair</keyword>
<dbReference type="Proteomes" id="UP000541352">
    <property type="component" value="Unassembled WGS sequence"/>
</dbReference>
<evidence type="ECO:0000256" key="4">
    <source>
        <dbReference type="HAMAP-Rule" id="MF_00201"/>
    </source>
</evidence>
<proteinExistence type="inferred from homology"/>
<keyword evidence="7" id="KW-1185">Reference proteome</keyword>
<evidence type="ECO:0000259" key="5">
    <source>
        <dbReference type="Pfam" id="PF11967"/>
    </source>
</evidence>
<evidence type="ECO:0000313" key="6">
    <source>
        <dbReference type="EMBL" id="MBB3839151.1"/>
    </source>
</evidence>
<comment type="similarity">
    <text evidence="4">Belongs to the RecO family.</text>
</comment>
<evidence type="ECO:0000256" key="3">
    <source>
        <dbReference type="ARBA" id="ARBA00023204"/>
    </source>
</evidence>
<comment type="caution">
    <text evidence="6">The sequence shown here is derived from an EMBL/GenBank/DDBJ whole genome shotgun (WGS) entry which is preliminary data.</text>
</comment>
<dbReference type="PANTHER" id="PTHR33991">
    <property type="entry name" value="DNA REPAIR PROTEIN RECO"/>
    <property type="match status" value="1"/>
</dbReference>
<dbReference type="EMBL" id="JACIBY010000006">
    <property type="protein sequence ID" value="MBB3839151.1"/>
    <property type="molecule type" value="Genomic_DNA"/>
</dbReference>
<feature type="domain" description="DNA replication/recombination mediator RecO N-terminal" evidence="5">
    <location>
        <begin position="1"/>
        <end position="79"/>
    </location>
</feature>
<dbReference type="InterPro" id="IPR022572">
    <property type="entry name" value="DNA_rep/recomb_RecO_N"/>
</dbReference>
<evidence type="ECO:0000256" key="1">
    <source>
        <dbReference type="ARBA" id="ARBA00022763"/>
    </source>
</evidence>
<dbReference type="Pfam" id="PF02565">
    <property type="entry name" value="RecO_C"/>
    <property type="match status" value="1"/>
</dbReference>
<name>A0A7W5ZLD4_9BACT</name>
<sequence length="231" mass="27021">MIHKTRGIALNFLRYRETSIIAKIYTEEFGIQSYIVNGVRSAKSKTNRIALFQPLTLLDLVVYHKSKEQTIHRLSEIKCSLPFKSLPFDFVKSSIALFITELLVKTLREEETNSPLFEFLSESITYLEETTTGYENFHLQFLAKFAFFLGFGPETVKEIEEQLAENLYPYTLEPEMREAVQVFIHLPYEARVHLDRLQRSKLLDALIFFYKVHLEGLGEIKSLDVLRELMR</sequence>
<dbReference type="SUPFAM" id="SSF50249">
    <property type="entry name" value="Nucleic acid-binding proteins"/>
    <property type="match status" value="1"/>
</dbReference>
<dbReference type="NCBIfam" id="TIGR00613">
    <property type="entry name" value="reco"/>
    <property type="match status" value="1"/>
</dbReference>
<dbReference type="AlphaFoldDB" id="A0A7W5ZLD4"/>
<dbReference type="GO" id="GO:0043590">
    <property type="term" value="C:bacterial nucleoid"/>
    <property type="evidence" value="ECO:0007669"/>
    <property type="project" value="TreeGrafter"/>
</dbReference>
<dbReference type="GO" id="GO:0006310">
    <property type="term" value="P:DNA recombination"/>
    <property type="evidence" value="ECO:0007669"/>
    <property type="project" value="UniProtKB-UniRule"/>
</dbReference>
<dbReference type="GO" id="GO:0006302">
    <property type="term" value="P:double-strand break repair"/>
    <property type="evidence" value="ECO:0007669"/>
    <property type="project" value="TreeGrafter"/>
</dbReference>
<keyword evidence="2 4" id="KW-0233">DNA recombination</keyword>
<dbReference type="InterPro" id="IPR012340">
    <property type="entry name" value="NA-bd_OB-fold"/>
</dbReference>
<organism evidence="6 7">
    <name type="scientific">Runella defluvii</name>
    <dbReference type="NCBI Taxonomy" id="370973"/>
    <lineage>
        <taxon>Bacteria</taxon>
        <taxon>Pseudomonadati</taxon>
        <taxon>Bacteroidota</taxon>
        <taxon>Cytophagia</taxon>
        <taxon>Cytophagales</taxon>
        <taxon>Spirosomataceae</taxon>
        <taxon>Runella</taxon>
    </lineage>
</organism>
<protein>
    <recommendedName>
        <fullName evidence="4">DNA repair protein RecO</fullName>
    </recommendedName>
    <alternativeName>
        <fullName evidence="4">Recombination protein O</fullName>
    </alternativeName>
</protein>
<dbReference type="RefSeq" id="WP_183975183.1">
    <property type="nucleotide sequence ID" value="NZ_JACIBY010000006.1"/>
</dbReference>
<keyword evidence="1 4" id="KW-0227">DNA damage</keyword>
<dbReference type="HAMAP" id="MF_00201">
    <property type="entry name" value="RecO"/>
    <property type="match status" value="1"/>
</dbReference>
<evidence type="ECO:0000256" key="2">
    <source>
        <dbReference type="ARBA" id="ARBA00023172"/>
    </source>
</evidence>
<dbReference type="Gene3D" id="2.40.50.140">
    <property type="entry name" value="Nucleic acid-binding proteins"/>
    <property type="match status" value="1"/>
</dbReference>
<evidence type="ECO:0000313" key="7">
    <source>
        <dbReference type="Proteomes" id="UP000541352"/>
    </source>
</evidence>
<comment type="function">
    <text evidence="4">Involved in DNA repair and RecF pathway recombination.</text>
</comment>
<reference evidence="6 7" key="1">
    <citation type="submission" date="2020-08" db="EMBL/GenBank/DDBJ databases">
        <title>Genomic Encyclopedia of Type Strains, Phase IV (KMG-IV): sequencing the most valuable type-strain genomes for metagenomic binning, comparative biology and taxonomic classification.</title>
        <authorList>
            <person name="Goeker M."/>
        </authorList>
    </citation>
    <scope>NUCLEOTIDE SEQUENCE [LARGE SCALE GENOMIC DNA]</scope>
    <source>
        <strain evidence="6 7">DSM 17976</strain>
    </source>
</reference>
<accession>A0A7W5ZLD4</accession>
<dbReference type="PANTHER" id="PTHR33991:SF1">
    <property type="entry name" value="DNA REPAIR PROTEIN RECO"/>
    <property type="match status" value="1"/>
</dbReference>